<keyword evidence="1" id="KW-1133">Transmembrane helix</keyword>
<evidence type="ECO:0000256" key="1">
    <source>
        <dbReference type="SAM" id="Phobius"/>
    </source>
</evidence>
<reference evidence="3" key="1">
    <citation type="submission" date="2016-10" db="EMBL/GenBank/DDBJ databases">
        <title>High microdiversification within the ubiquitous acI lineage of Actinobacteria.</title>
        <authorList>
            <person name="Neuenschwander S.M."/>
            <person name="Salcher M."/>
            <person name="Ghai R."/>
            <person name="Pernthaler J."/>
        </authorList>
    </citation>
    <scope>NUCLEOTIDE SEQUENCE [LARGE SCALE GENOMIC DNA]</scope>
</reference>
<dbReference type="KEGG" id="abam:B1s21122_02130"/>
<keyword evidence="1" id="KW-0472">Membrane</keyword>
<accession>A0A249JXA3</accession>
<dbReference type="OrthoDB" id="5189051at2"/>
<keyword evidence="3" id="KW-1185">Reference proteome</keyword>
<sequence>MYQHGVKQTLKAGSAVFGASAIFLLIAPKLFLDLLDLESNDQMVWSMRMIAITLFALAGNMWQNSKLTNNAAALKFVGRVMFLAAASLGFLTIFIPSTLTPFAIGYAVIGFGFAISYLINLIKKP</sequence>
<gene>
    <name evidence="2" type="ORF">B1s21122_02130</name>
</gene>
<keyword evidence="1" id="KW-0812">Transmembrane</keyword>
<feature type="transmembrane region" description="Helical" evidence="1">
    <location>
        <begin position="74"/>
        <end position="96"/>
    </location>
</feature>
<feature type="transmembrane region" description="Helical" evidence="1">
    <location>
        <begin position="43"/>
        <end position="62"/>
    </location>
</feature>
<protein>
    <submittedName>
        <fullName evidence="2">Uncharacterized protein</fullName>
    </submittedName>
</protein>
<dbReference type="EMBL" id="CP016768">
    <property type="protein sequence ID" value="ASY09150.1"/>
    <property type="molecule type" value="Genomic_DNA"/>
</dbReference>
<organism evidence="2 3">
    <name type="scientific">Candidatus Nanopelagicus limnae</name>
    <dbReference type="NCBI Taxonomy" id="1884634"/>
    <lineage>
        <taxon>Bacteria</taxon>
        <taxon>Bacillati</taxon>
        <taxon>Actinomycetota</taxon>
        <taxon>Actinomycetes</taxon>
        <taxon>Candidatus Nanopelagicales</taxon>
        <taxon>Candidatus Nanopelagicaceae</taxon>
        <taxon>Candidatus Nanopelagicus</taxon>
    </lineage>
</organism>
<dbReference type="RefSeq" id="WP_095680454.1">
    <property type="nucleotide sequence ID" value="NZ_CP016768.2"/>
</dbReference>
<evidence type="ECO:0000313" key="2">
    <source>
        <dbReference type="EMBL" id="ASY09150.1"/>
    </source>
</evidence>
<dbReference type="Proteomes" id="UP000217153">
    <property type="component" value="Chromosome"/>
</dbReference>
<evidence type="ECO:0000313" key="3">
    <source>
        <dbReference type="Proteomes" id="UP000217153"/>
    </source>
</evidence>
<dbReference type="AlphaFoldDB" id="A0A249JXA3"/>
<feature type="transmembrane region" description="Helical" evidence="1">
    <location>
        <begin position="102"/>
        <end position="122"/>
    </location>
</feature>
<proteinExistence type="predicted"/>
<name>A0A249JXA3_9ACTN</name>
<feature type="transmembrane region" description="Helical" evidence="1">
    <location>
        <begin position="12"/>
        <end position="31"/>
    </location>
</feature>